<organism evidence="1 2">
    <name type="scientific">Bacteroides uniformis</name>
    <dbReference type="NCBI Taxonomy" id="820"/>
    <lineage>
        <taxon>Bacteria</taxon>
        <taxon>Pseudomonadati</taxon>
        <taxon>Bacteroidota</taxon>
        <taxon>Bacteroidia</taxon>
        <taxon>Bacteroidales</taxon>
        <taxon>Bacteroidaceae</taxon>
        <taxon>Bacteroides</taxon>
    </lineage>
</organism>
<evidence type="ECO:0000313" key="2">
    <source>
        <dbReference type="Proteomes" id="UP000487989"/>
    </source>
</evidence>
<dbReference type="Proteomes" id="UP000487989">
    <property type="component" value="Unassembled WGS sequence"/>
</dbReference>
<evidence type="ECO:0000313" key="1">
    <source>
        <dbReference type="EMBL" id="KAB4248363.1"/>
    </source>
</evidence>
<reference evidence="1 2" key="1">
    <citation type="journal article" date="2019" name="Nat. Med.">
        <title>A library of human gut bacterial isolates paired with longitudinal multiomics data enables mechanistic microbiome research.</title>
        <authorList>
            <person name="Poyet M."/>
            <person name="Groussin M."/>
            <person name="Gibbons S.M."/>
            <person name="Avila-Pacheco J."/>
            <person name="Jiang X."/>
            <person name="Kearney S.M."/>
            <person name="Perrotta A.R."/>
            <person name="Berdy B."/>
            <person name="Zhao S."/>
            <person name="Lieberman T.D."/>
            <person name="Swanson P.K."/>
            <person name="Smith M."/>
            <person name="Roesemann S."/>
            <person name="Alexander J.E."/>
            <person name="Rich S.A."/>
            <person name="Livny J."/>
            <person name="Vlamakis H."/>
            <person name="Clish C."/>
            <person name="Bullock K."/>
            <person name="Deik A."/>
            <person name="Scott J."/>
            <person name="Pierce K.A."/>
            <person name="Xavier R.J."/>
            <person name="Alm E.J."/>
        </authorList>
    </citation>
    <scope>NUCLEOTIDE SEQUENCE [LARGE SCALE GENOMIC DNA]</scope>
    <source>
        <strain evidence="1 2">BIOML-A3</strain>
    </source>
</reference>
<dbReference type="EMBL" id="WCTJ01000039">
    <property type="protein sequence ID" value="KAB4248363.1"/>
    <property type="molecule type" value="Genomic_DNA"/>
</dbReference>
<gene>
    <name evidence="1" type="ORF">GAP48_18605</name>
</gene>
<proteinExistence type="predicted"/>
<dbReference type="AlphaFoldDB" id="A0A7J5IH19"/>
<sequence>MTNSQILSDLCLQLTQVNKEIHSLKCMVRTPEIMARMIKLNELRDNIKMSIIDIRGAIACGADNPNPLAGWC</sequence>
<protein>
    <submittedName>
        <fullName evidence="1">Uncharacterized protein</fullName>
    </submittedName>
</protein>
<name>A0A7J5IH19_BACUN</name>
<dbReference type="RefSeq" id="WP_151882669.1">
    <property type="nucleotide sequence ID" value="NZ_WCTI01000009.1"/>
</dbReference>
<accession>A0A7J5IH19</accession>
<comment type="caution">
    <text evidence="1">The sequence shown here is derived from an EMBL/GenBank/DDBJ whole genome shotgun (WGS) entry which is preliminary data.</text>
</comment>